<organism evidence="6">
    <name type="scientific">hydrothermal vent metagenome</name>
    <dbReference type="NCBI Taxonomy" id="652676"/>
    <lineage>
        <taxon>unclassified sequences</taxon>
        <taxon>metagenomes</taxon>
        <taxon>ecological metagenomes</taxon>
    </lineage>
</organism>
<name>A0A160TAV7_9ZZZZ</name>
<dbReference type="Gene3D" id="2.40.50.140">
    <property type="entry name" value="Nucleic acid-binding proteins"/>
    <property type="match status" value="1"/>
</dbReference>
<keyword evidence="1" id="KW-0479">Metal-binding</keyword>
<keyword evidence="3 6" id="KW-0808">Transferase</keyword>
<dbReference type="NCBIfam" id="TIGR00479">
    <property type="entry name" value="rumA"/>
    <property type="match status" value="1"/>
</dbReference>
<evidence type="ECO:0000256" key="3">
    <source>
        <dbReference type="ARBA" id="ARBA00022679"/>
    </source>
</evidence>
<accession>A0A160TAV7</accession>
<dbReference type="EC" id="2.1.1.-" evidence="6"/>
<dbReference type="InterPro" id="IPR029063">
    <property type="entry name" value="SAM-dependent_MTases_sf"/>
</dbReference>
<evidence type="ECO:0000256" key="2">
    <source>
        <dbReference type="ARBA" id="ARBA00022603"/>
    </source>
</evidence>
<evidence type="ECO:0000256" key="1">
    <source>
        <dbReference type="ARBA" id="ARBA00022485"/>
    </source>
</evidence>
<keyword evidence="1" id="KW-0411">Iron-sulfur</keyword>
<dbReference type="PROSITE" id="PS50926">
    <property type="entry name" value="TRAM"/>
    <property type="match status" value="1"/>
</dbReference>
<keyword evidence="4" id="KW-0949">S-adenosyl-L-methionine</keyword>
<evidence type="ECO:0000256" key="4">
    <source>
        <dbReference type="ARBA" id="ARBA00022691"/>
    </source>
</evidence>
<dbReference type="PROSITE" id="PS01230">
    <property type="entry name" value="TRMA_1"/>
    <property type="match status" value="1"/>
</dbReference>
<dbReference type="EMBL" id="CZQC01000028">
    <property type="protein sequence ID" value="CUS40871.1"/>
    <property type="molecule type" value="Genomic_DNA"/>
</dbReference>
<dbReference type="InterPro" id="IPR002792">
    <property type="entry name" value="TRAM_dom"/>
</dbReference>
<dbReference type="InterPro" id="IPR010280">
    <property type="entry name" value="U5_MeTrfase_fam"/>
</dbReference>
<dbReference type="SUPFAM" id="SSF53335">
    <property type="entry name" value="S-adenosyl-L-methionine-dependent methyltransferases"/>
    <property type="match status" value="1"/>
</dbReference>
<dbReference type="AlphaFoldDB" id="A0A160TAV7"/>
<dbReference type="InterPro" id="IPR030390">
    <property type="entry name" value="MeTrfase_TrmA_AS"/>
</dbReference>
<feature type="domain" description="TRAM" evidence="5">
    <location>
        <begin position="3"/>
        <end position="61"/>
    </location>
</feature>
<gene>
    <name evidence="6" type="ORF">MGWOODY_Tha37</name>
</gene>
<dbReference type="Pfam" id="PF01938">
    <property type="entry name" value="TRAM"/>
    <property type="match status" value="1"/>
</dbReference>
<dbReference type="CDD" id="cd02440">
    <property type="entry name" value="AdoMet_MTases"/>
    <property type="match status" value="1"/>
</dbReference>
<evidence type="ECO:0000259" key="5">
    <source>
        <dbReference type="PROSITE" id="PS50926"/>
    </source>
</evidence>
<dbReference type="InterPro" id="IPR012340">
    <property type="entry name" value="NA-bd_OB-fold"/>
</dbReference>
<keyword evidence="1" id="KW-0408">Iron</keyword>
<dbReference type="Gene3D" id="3.40.50.150">
    <property type="entry name" value="Vaccinia Virus protein VP39"/>
    <property type="match status" value="1"/>
</dbReference>
<dbReference type="GO" id="GO:0070041">
    <property type="term" value="F:rRNA (uridine-C5-)-methyltransferase activity"/>
    <property type="evidence" value="ECO:0007669"/>
    <property type="project" value="TreeGrafter"/>
</dbReference>
<sequence length="447" mass="49861">MNQGSNGKTLTLTIDNMTSDGQGVARSGRDVYFVPGAIPGEQVEARIEKRSKKIWHSRLLKVITPSEYRVPAPCPHYLRCGGCDMQHMTYERQVEFKQDRVAREFARQGVAVSDWAVPIVAEPWGYRRKARLGVRYSKEQNTNFVGFREGASHHISNVDRCAVLPDHPALEWQDWRQLLNSLDARALVTQIEVIAADNAIALVLRALKPLQDGDRNKLVSQLKGWQKQGEEAGLLPLQLWLRSEKDGEAECLWPAQPDTLHHFVDGIPLNLALTDFVQVNGDVNRAMVAQALEWLAPTEDERIWDLFAGHGNFSMPLARRSKHVVALEVQNSMVTSLAAQAEQLALPLQAVCADLSDEGRLAHLESPNAILLDPPRAGAAEVMQDIARRRIPRVLYVSCDAATLARDLNVLSQQGYAVTKAGIMDMFPQTHHVETMVLLEYQGKSHG</sequence>
<protein>
    <submittedName>
        <fullName evidence="6">23S rRNA (Uracil-5-)-methyltransferase RumA ## LSU rRNA m(5)U1939</fullName>
        <ecNumber evidence="6">2.1.1.-</ecNumber>
    </submittedName>
</protein>
<evidence type="ECO:0000313" key="6">
    <source>
        <dbReference type="EMBL" id="CUS40871.1"/>
    </source>
</evidence>
<dbReference type="InterPro" id="IPR030391">
    <property type="entry name" value="MeTrfase_TrmA_CS"/>
</dbReference>
<dbReference type="PANTHER" id="PTHR11061">
    <property type="entry name" value="RNA M5U METHYLTRANSFERASE"/>
    <property type="match status" value="1"/>
</dbReference>
<keyword evidence="1" id="KW-0004">4Fe-4S</keyword>
<dbReference type="Pfam" id="PF05958">
    <property type="entry name" value="tRNA_U5-meth_tr"/>
    <property type="match status" value="2"/>
</dbReference>
<dbReference type="PROSITE" id="PS01231">
    <property type="entry name" value="TRMA_2"/>
    <property type="match status" value="1"/>
</dbReference>
<reference evidence="6" key="1">
    <citation type="submission" date="2015-10" db="EMBL/GenBank/DDBJ databases">
        <authorList>
            <person name="Gilbert D.G."/>
        </authorList>
    </citation>
    <scope>NUCLEOTIDE SEQUENCE</scope>
</reference>
<dbReference type="PROSITE" id="PS51687">
    <property type="entry name" value="SAM_MT_RNA_M5U"/>
    <property type="match status" value="1"/>
</dbReference>
<proteinExistence type="predicted"/>
<dbReference type="PANTHER" id="PTHR11061:SF49">
    <property type="entry name" value="23S RRNA (URACIL(1939)-C(5))-METHYLTRANSFERASE RLMD"/>
    <property type="match status" value="1"/>
</dbReference>
<dbReference type="SUPFAM" id="SSF50249">
    <property type="entry name" value="Nucleic acid-binding proteins"/>
    <property type="match status" value="1"/>
</dbReference>
<keyword evidence="2 6" id="KW-0489">Methyltransferase</keyword>
<dbReference type="GO" id="GO:0070475">
    <property type="term" value="P:rRNA base methylation"/>
    <property type="evidence" value="ECO:0007669"/>
    <property type="project" value="TreeGrafter"/>
</dbReference>
<dbReference type="GO" id="GO:0051539">
    <property type="term" value="F:4 iron, 4 sulfur cluster binding"/>
    <property type="evidence" value="ECO:0007669"/>
    <property type="project" value="UniProtKB-KW"/>
</dbReference>
<dbReference type="Gene3D" id="2.40.50.1070">
    <property type="match status" value="1"/>
</dbReference>